<dbReference type="Pfam" id="PF00158">
    <property type="entry name" value="Sigma54_activat"/>
    <property type="match status" value="1"/>
</dbReference>
<dbReference type="SUPFAM" id="SSF46689">
    <property type="entry name" value="Homeodomain-like"/>
    <property type="match status" value="1"/>
</dbReference>
<dbReference type="InterPro" id="IPR009057">
    <property type="entry name" value="Homeodomain-like_sf"/>
</dbReference>
<dbReference type="PANTHER" id="PTHR32071">
    <property type="entry name" value="TRANSCRIPTIONAL REGULATORY PROTEIN"/>
    <property type="match status" value="1"/>
</dbReference>
<accession>A0A0F5JGD8</accession>
<dbReference type="InterPro" id="IPR011006">
    <property type="entry name" value="CheY-like_superfamily"/>
</dbReference>
<evidence type="ECO:0000256" key="1">
    <source>
        <dbReference type="ARBA" id="ARBA00022741"/>
    </source>
</evidence>
<evidence type="ECO:0000313" key="9">
    <source>
        <dbReference type="Proteomes" id="UP000033047"/>
    </source>
</evidence>
<dbReference type="PROSITE" id="PS50045">
    <property type="entry name" value="SIGMA54_INTERACT_4"/>
    <property type="match status" value="1"/>
</dbReference>
<dbReference type="PROSITE" id="PS00688">
    <property type="entry name" value="SIGMA54_INTERACT_3"/>
    <property type="match status" value="1"/>
</dbReference>
<evidence type="ECO:0000256" key="2">
    <source>
        <dbReference type="ARBA" id="ARBA00022840"/>
    </source>
</evidence>
<feature type="domain" description="Sigma-54 factor interaction" evidence="6">
    <location>
        <begin position="150"/>
        <end position="379"/>
    </location>
</feature>
<evidence type="ECO:0000256" key="3">
    <source>
        <dbReference type="ARBA" id="ARBA00023015"/>
    </source>
</evidence>
<dbReference type="Gene3D" id="1.10.8.60">
    <property type="match status" value="1"/>
</dbReference>
<proteinExistence type="predicted"/>
<feature type="domain" description="Response regulatory" evidence="7">
    <location>
        <begin position="5"/>
        <end position="124"/>
    </location>
</feature>
<dbReference type="PATRIC" id="fig|927665.4.peg.1581"/>
<dbReference type="InterPro" id="IPR058031">
    <property type="entry name" value="AAA_lid_NorR"/>
</dbReference>
<dbReference type="PROSITE" id="PS50110">
    <property type="entry name" value="RESPONSE_REGULATORY"/>
    <property type="match status" value="1"/>
</dbReference>
<dbReference type="InterPro" id="IPR027417">
    <property type="entry name" value="P-loop_NTPase"/>
</dbReference>
<evidence type="ECO:0000313" key="8">
    <source>
        <dbReference type="EMBL" id="KKB56896.1"/>
    </source>
</evidence>
<keyword evidence="3" id="KW-0805">Transcription regulation</keyword>
<dbReference type="SUPFAM" id="SSF52540">
    <property type="entry name" value="P-loop containing nucleoside triphosphate hydrolases"/>
    <property type="match status" value="1"/>
</dbReference>
<dbReference type="CDD" id="cd00009">
    <property type="entry name" value="AAA"/>
    <property type="match status" value="1"/>
</dbReference>
<dbReference type="Pfam" id="PF02954">
    <property type="entry name" value="HTH_8"/>
    <property type="match status" value="1"/>
</dbReference>
<dbReference type="PRINTS" id="PR01590">
    <property type="entry name" value="HTHFIS"/>
</dbReference>
<feature type="modified residue" description="4-aspartylphosphate" evidence="5">
    <location>
        <position position="54"/>
    </location>
</feature>
<dbReference type="GO" id="GO:0043565">
    <property type="term" value="F:sequence-specific DNA binding"/>
    <property type="evidence" value="ECO:0007669"/>
    <property type="project" value="InterPro"/>
</dbReference>
<dbReference type="Pfam" id="PF25601">
    <property type="entry name" value="AAA_lid_14"/>
    <property type="match status" value="1"/>
</dbReference>
<dbReference type="FunFam" id="3.40.50.300:FF:000006">
    <property type="entry name" value="DNA-binding transcriptional regulator NtrC"/>
    <property type="match status" value="1"/>
</dbReference>
<dbReference type="GO" id="GO:0000160">
    <property type="term" value="P:phosphorelay signal transduction system"/>
    <property type="evidence" value="ECO:0007669"/>
    <property type="project" value="InterPro"/>
</dbReference>
<dbReference type="InterPro" id="IPR003593">
    <property type="entry name" value="AAA+_ATPase"/>
</dbReference>
<dbReference type="EMBL" id="AQHV01000010">
    <property type="protein sequence ID" value="KKB56896.1"/>
    <property type="molecule type" value="Genomic_DNA"/>
</dbReference>
<dbReference type="STRING" id="927665.HMPREF1535_01548"/>
<dbReference type="Proteomes" id="UP000033047">
    <property type="component" value="Unassembled WGS sequence"/>
</dbReference>
<dbReference type="GO" id="GO:0005524">
    <property type="term" value="F:ATP binding"/>
    <property type="evidence" value="ECO:0007669"/>
    <property type="project" value="UniProtKB-KW"/>
</dbReference>
<dbReference type="GO" id="GO:0006355">
    <property type="term" value="P:regulation of DNA-templated transcription"/>
    <property type="evidence" value="ECO:0007669"/>
    <property type="project" value="InterPro"/>
</dbReference>
<evidence type="ECO:0008006" key="10">
    <source>
        <dbReference type="Google" id="ProtNLM"/>
    </source>
</evidence>
<name>A0A0F5JGD8_9BACT</name>
<reference evidence="8 9" key="1">
    <citation type="submission" date="2013-04" db="EMBL/GenBank/DDBJ databases">
        <title>The Genome Sequence of Parabacteroides goldsteinii DSM 19448.</title>
        <authorList>
            <consortium name="The Broad Institute Genomics Platform"/>
            <person name="Earl A."/>
            <person name="Ward D."/>
            <person name="Feldgarden M."/>
            <person name="Gevers D."/>
            <person name="Martens E."/>
            <person name="Sakamoto M."/>
            <person name="Benno Y."/>
            <person name="Song Y."/>
            <person name="Liu C."/>
            <person name="Lee J."/>
            <person name="Bolanos M."/>
            <person name="Vaisanen M.L."/>
            <person name="Finegold S.M."/>
            <person name="Walker B."/>
            <person name="Young S."/>
            <person name="Zeng Q."/>
            <person name="Gargeya S."/>
            <person name="Fitzgerald M."/>
            <person name="Haas B."/>
            <person name="Abouelleil A."/>
            <person name="Allen A.W."/>
            <person name="Alvarado L."/>
            <person name="Arachchi H.M."/>
            <person name="Berlin A.M."/>
            <person name="Chapman S.B."/>
            <person name="Gainer-Dewar J."/>
            <person name="Goldberg J."/>
            <person name="Griggs A."/>
            <person name="Gujja S."/>
            <person name="Hansen M."/>
            <person name="Howarth C."/>
            <person name="Imamovic A."/>
            <person name="Ireland A."/>
            <person name="Larimer J."/>
            <person name="McCowan C."/>
            <person name="Murphy C."/>
            <person name="Pearson M."/>
            <person name="Poon T.W."/>
            <person name="Priest M."/>
            <person name="Roberts A."/>
            <person name="Saif S."/>
            <person name="Shea T."/>
            <person name="Sisk P."/>
            <person name="Sykes S."/>
            <person name="Wortman J."/>
            <person name="Nusbaum C."/>
            <person name="Birren B."/>
        </authorList>
    </citation>
    <scope>NUCLEOTIDE SEQUENCE [LARGE SCALE GENOMIC DNA]</scope>
    <source>
        <strain evidence="8 9">DSM 19448</strain>
    </source>
</reference>
<protein>
    <recommendedName>
        <fullName evidence="10">Sigma-54 factor interaction domain-containing protein</fullName>
    </recommendedName>
</protein>
<dbReference type="SMART" id="SM00448">
    <property type="entry name" value="REC"/>
    <property type="match status" value="1"/>
</dbReference>
<evidence type="ECO:0000256" key="4">
    <source>
        <dbReference type="ARBA" id="ARBA00023163"/>
    </source>
</evidence>
<dbReference type="InterPro" id="IPR002197">
    <property type="entry name" value="HTH_Fis"/>
</dbReference>
<evidence type="ECO:0000259" key="7">
    <source>
        <dbReference type="PROSITE" id="PS50110"/>
    </source>
</evidence>
<sequence>MQTGTVLIVDDNKSVLTSLELLLEDEFERVETASNPNSILSVLDTMPVDLVILDMNFSAGVNTGNEGLFWLRRIQEIAPELPVIMLTAYGDVELAVKALKSGAVDFILKPWDNEVLLEKIHAALQAVEREKVKQKTDRNRPDRPAEPAMIIGHSAVMMKLIKVVTKVAKTDANILITGENGTGKEMLAREIHRLSLRSRREMINVDMGAVSESLFESELFGHEKGAFTDARESRPGKFEAASGSTLFLDEIGNLPVGLQAKLLAALQNREVTRLGSNRKIPIDIRLIAATNRDLPELVKQSLFREDLYYRINTIQIEIPPLRNRREDIPLFIDYFLKKYTALYNQPGLTIHPQAAAKLERYDWPGNIRELQHTIEKAVILAEKNVIRAADLFIRPGKSVSFSDAPNLGEVERKTIEAAITQNDGNLTAAAEQLGVSRQTLYNKLKRFNL</sequence>
<dbReference type="AlphaFoldDB" id="A0A0F5JGD8"/>
<keyword evidence="2" id="KW-0067">ATP-binding</keyword>
<dbReference type="InterPro" id="IPR001789">
    <property type="entry name" value="Sig_transdc_resp-reg_receiver"/>
</dbReference>
<evidence type="ECO:0000256" key="5">
    <source>
        <dbReference type="PROSITE-ProRule" id="PRU00169"/>
    </source>
</evidence>
<comment type="caution">
    <text evidence="8">The sequence shown here is derived from an EMBL/GenBank/DDBJ whole genome shotgun (WGS) entry which is preliminary data.</text>
</comment>
<dbReference type="Gene3D" id="3.40.50.300">
    <property type="entry name" value="P-loop containing nucleotide triphosphate hydrolases"/>
    <property type="match status" value="1"/>
</dbReference>
<dbReference type="PANTHER" id="PTHR32071:SF113">
    <property type="entry name" value="ALGINATE BIOSYNTHESIS TRANSCRIPTIONAL REGULATORY PROTEIN ALGB"/>
    <property type="match status" value="1"/>
</dbReference>
<dbReference type="SUPFAM" id="SSF52172">
    <property type="entry name" value="CheY-like"/>
    <property type="match status" value="1"/>
</dbReference>
<dbReference type="InterPro" id="IPR002078">
    <property type="entry name" value="Sigma_54_int"/>
</dbReference>
<dbReference type="Pfam" id="PF00072">
    <property type="entry name" value="Response_reg"/>
    <property type="match status" value="1"/>
</dbReference>
<keyword evidence="4" id="KW-0804">Transcription</keyword>
<organism evidence="8 9">
    <name type="scientific">Parabacteroides goldsteinii DSM 19448 = WAL 12034</name>
    <dbReference type="NCBI Taxonomy" id="927665"/>
    <lineage>
        <taxon>Bacteria</taxon>
        <taxon>Pseudomonadati</taxon>
        <taxon>Bacteroidota</taxon>
        <taxon>Bacteroidia</taxon>
        <taxon>Bacteroidales</taxon>
        <taxon>Tannerellaceae</taxon>
        <taxon>Parabacteroides</taxon>
    </lineage>
</organism>
<keyword evidence="5" id="KW-0597">Phosphoprotein</keyword>
<dbReference type="Gene3D" id="1.10.10.60">
    <property type="entry name" value="Homeodomain-like"/>
    <property type="match status" value="1"/>
</dbReference>
<dbReference type="Gene3D" id="3.40.50.2300">
    <property type="match status" value="1"/>
</dbReference>
<dbReference type="SMART" id="SM00382">
    <property type="entry name" value="AAA"/>
    <property type="match status" value="1"/>
</dbReference>
<gene>
    <name evidence="8" type="ORF">HMPREF1535_01548</name>
</gene>
<dbReference type="HOGENOM" id="CLU_000445_0_6_10"/>
<dbReference type="InterPro" id="IPR025944">
    <property type="entry name" value="Sigma_54_int_dom_CS"/>
</dbReference>
<evidence type="ECO:0000259" key="6">
    <source>
        <dbReference type="PROSITE" id="PS50045"/>
    </source>
</evidence>
<dbReference type="RefSeq" id="WP_046145752.1">
    <property type="nucleotide sequence ID" value="NZ_KQ033912.1"/>
</dbReference>
<keyword evidence="1" id="KW-0547">Nucleotide-binding</keyword>